<keyword evidence="5" id="KW-1185">Reference proteome</keyword>
<feature type="domain" description="EF-hand" evidence="3">
    <location>
        <begin position="134"/>
        <end position="169"/>
    </location>
</feature>
<gene>
    <name evidence="4" type="ORF">EKG83_17445</name>
</gene>
<evidence type="ECO:0000259" key="3">
    <source>
        <dbReference type="PROSITE" id="PS50222"/>
    </source>
</evidence>
<proteinExistence type="predicted"/>
<feature type="domain" description="EF-hand" evidence="3">
    <location>
        <begin position="98"/>
        <end position="133"/>
    </location>
</feature>
<dbReference type="RefSeq" id="WP_051766540.1">
    <property type="nucleotide sequence ID" value="NZ_CP034550.1"/>
</dbReference>
<name>A0A5Q0GYK2_SACSY</name>
<dbReference type="InterPro" id="IPR011992">
    <property type="entry name" value="EF-hand-dom_pair"/>
</dbReference>
<dbReference type="KEGG" id="ssyi:EKG83_17445"/>
<dbReference type="PROSITE" id="PS00018">
    <property type="entry name" value="EF_HAND_1"/>
    <property type="match status" value="3"/>
</dbReference>
<organism evidence="4 5">
    <name type="scientific">Saccharothrix syringae</name>
    <name type="common">Nocardiopsis syringae</name>
    <dbReference type="NCBI Taxonomy" id="103733"/>
    <lineage>
        <taxon>Bacteria</taxon>
        <taxon>Bacillati</taxon>
        <taxon>Actinomycetota</taxon>
        <taxon>Actinomycetes</taxon>
        <taxon>Pseudonocardiales</taxon>
        <taxon>Pseudonocardiaceae</taxon>
        <taxon>Saccharothrix</taxon>
    </lineage>
</organism>
<feature type="domain" description="EF-hand" evidence="3">
    <location>
        <begin position="5"/>
        <end position="40"/>
    </location>
</feature>
<dbReference type="PANTHER" id="PTHR10827">
    <property type="entry name" value="RETICULOCALBIN"/>
    <property type="match status" value="1"/>
</dbReference>
<dbReference type="InterPro" id="IPR002048">
    <property type="entry name" value="EF_hand_dom"/>
</dbReference>
<dbReference type="GO" id="GO:0005509">
    <property type="term" value="F:calcium ion binding"/>
    <property type="evidence" value="ECO:0007669"/>
    <property type="project" value="InterPro"/>
</dbReference>
<dbReference type="Proteomes" id="UP000325787">
    <property type="component" value="Chromosome"/>
</dbReference>
<dbReference type="Pfam" id="PF13833">
    <property type="entry name" value="EF-hand_8"/>
    <property type="match status" value="1"/>
</dbReference>
<dbReference type="Pfam" id="PF13499">
    <property type="entry name" value="EF-hand_7"/>
    <property type="match status" value="1"/>
</dbReference>
<dbReference type="SUPFAM" id="SSF47473">
    <property type="entry name" value="EF-hand"/>
    <property type="match status" value="1"/>
</dbReference>
<dbReference type="SMART" id="SM00054">
    <property type="entry name" value="EFh"/>
    <property type="match status" value="3"/>
</dbReference>
<keyword evidence="1" id="KW-0479">Metal-binding</keyword>
<dbReference type="PROSITE" id="PS50222">
    <property type="entry name" value="EF_HAND_2"/>
    <property type="match status" value="3"/>
</dbReference>
<keyword evidence="2" id="KW-0677">Repeat</keyword>
<evidence type="ECO:0000313" key="4">
    <source>
        <dbReference type="EMBL" id="QFZ18998.1"/>
    </source>
</evidence>
<dbReference type="OrthoDB" id="7356823at2"/>
<reference evidence="5" key="1">
    <citation type="journal article" date="2021" name="Curr. Microbiol.">
        <title>Complete genome of nocamycin-producing strain Saccharothrix syringae NRRL B-16468 reveals the biosynthetic potential for secondary metabolites.</title>
        <authorList>
            <person name="Mo X."/>
            <person name="Yang S."/>
        </authorList>
    </citation>
    <scope>NUCLEOTIDE SEQUENCE [LARGE SCALE GENOMIC DNA]</scope>
    <source>
        <strain evidence="5">ATCC 51364 / DSM 43886 / JCM 6844 / KCTC 9398 / NBRC 14523 / NRRL B-16468 / INA 2240</strain>
    </source>
</reference>
<evidence type="ECO:0000313" key="5">
    <source>
        <dbReference type="Proteomes" id="UP000325787"/>
    </source>
</evidence>
<accession>A0A5Q0GYK2</accession>
<dbReference type="Gene3D" id="1.10.238.10">
    <property type="entry name" value="EF-hand"/>
    <property type="match status" value="1"/>
</dbReference>
<sequence>MANQLQKGNVDRVFAALDLDGDGRLTWADFEVTARDIGREVDLGEDAPGVRELTAAYRRVWEYVCGAADTDLDDAVSKDEFEQAHLDGELSTEELVSRWVAAAARGFELVDADRDGRIDLDELTRMYRGAGVADAQAVAGTAFAAMDTDGDGWVDKDEWIASVRGLFTATEGTVKGARLLGA</sequence>
<dbReference type="InterPro" id="IPR018247">
    <property type="entry name" value="EF_Hand_1_Ca_BS"/>
</dbReference>
<dbReference type="AlphaFoldDB" id="A0A5Q0GYK2"/>
<evidence type="ECO:0000256" key="2">
    <source>
        <dbReference type="ARBA" id="ARBA00022737"/>
    </source>
</evidence>
<dbReference type="EMBL" id="CP034550">
    <property type="protein sequence ID" value="QFZ18998.1"/>
    <property type="molecule type" value="Genomic_DNA"/>
</dbReference>
<protein>
    <recommendedName>
        <fullName evidence="3">EF-hand domain-containing protein</fullName>
    </recommendedName>
</protein>
<evidence type="ECO:0000256" key="1">
    <source>
        <dbReference type="ARBA" id="ARBA00022723"/>
    </source>
</evidence>
<dbReference type="PANTHER" id="PTHR10827:SF98">
    <property type="entry name" value="45 KDA CALCIUM-BINDING PROTEIN"/>
    <property type="match status" value="1"/>
</dbReference>